<name>A0A829R6Y1_LISGR</name>
<accession>A0A829R6Y1</accession>
<dbReference type="AlphaFoldDB" id="A0A829R6Y1"/>
<evidence type="ECO:0008006" key="3">
    <source>
        <dbReference type="Google" id="ProtNLM"/>
    </source>
</evidence>
<dbReference type="Proteomes" id="UP000019251">
    <property type="component" value="Unassembled WGS sequence"/>
</dbReference>
<sequence length="92" mass="10391">MLDNILDNISAELATIKKNTQKTVIRFYVASQSYSTSETRRLMIADIEKETLAGLKKHSTSFSKKFSSTAKGNWVNKAKQSLTETTQLFDQL</sequence>
<comment type="caution">
    <text evidence="1">The sequence shown here is derived from an EMBL/GenBank/DDBJ whole genome shotgun (WGS) entry which is preliminary data.</text>
</comment>
<protein>
    <recommendedName>
        <fullName evidence="3">LXG domain-containing protein</fullName>
    </recommendedName>
</protein>
<evidence type="ECO:0000313" key="2">
    <source>
        <dbReference type="Proteomes" id="UP000019251"/>
    </source>
</evidence>
<dbReference type="RefSeq" id="WP_003754831.1">
    <property type="nucleotide sequence ID" value="NZ_AODG01000011.1"/>
</dbReference>
<dbReference type="EMBL" id="AODG01000011">
    <property type="protein sequence ID" value="EUJ27525.1"/>
    <property type="molecule type" value="Genomic_DNA"/>
</dbReference>
<gene>
    <name evidence="1" type="ORF">LMUR_08304</name>
</gene>
<organism evidence="1 2">
    <name type="scientific">Listeria grayi FSL F6-1183</name>
    <dbReference type="NCBI Taxonomy" id="1265827"/>
    <lineage>
        <taxon>Bacteria</taxon>
        <taxon>Bacillati</taxon>
        <taxon>Bacillota</taxon>
        <taxon>Bacilli</taxon>
        <taxon>Bacillales</taxon>
        <taxon>Listeriaceae</taxon>
        <taxon>Listeria</taxon>
    </lineage>
</organism>
<reference evidence="1 2" key="1">
    <citation type="submission" date="2012-12" db="EMBL/GenBank/DDBJ databases">
        <title>Novel taxa of Listeriaceae from agricultural environments in the United States.</title>
        <authorList>
            <person name="den Bakker H.C."/>
            <person name="Allred A."/>
            <person name="Warchocki S."/>
            <person name="Wright E.M."/>
            <person name="Burrell A."/>
            <person name="Nightingale K.K."/>
            <person name="Kephart D."/>
            <person name="Wiedmann M."/>
        </authorList>
    </citation>
    <scope>NUCLEOTIDE SEQUENCE [LARGE SCALE GENOMIC DNA]</scope>
    <source>
        <strain evidence="1 2">FSL F6-1183</strain>
    </source>
</reference>
<proteinExistence type="predicted"/>
<evidence type="ECO:0000313" key="1">
    <source>
        <dbReference type="EMBL" id="EUJ27525.1"/>
    </source>
</evidence>